<keyword evidence="1" id="KW-0732">Signal</keyword>
<feature type="chain" id="PRO_5002838102" evidence="1">
    <location>
        <begin position="39"/>
        <end position="63"/>
    </location>
</feature>
<dbReference type="AlphaFoldDB" id="B5WYE4"/>
<dbReference type="EMBL" id="AM944488">
    <property type="protein sequence ID" value="CAQ16284.1"/>
    <property type="molecule type" value="mRNA"/>
</dbReference>
<sequence length="63" mass="6532">MSSFPSTKPSMNTLGRDRPMTRPITALLVFRLLILVCAVQELLDEVGLVGAGSVDGGSGGSLV</sequence>
<evidence type="ECO:0000313" key="2">
    <source>
        <dbReference type="EMBL" id="CAQ16284.1"/>
    </source>
</evidence>
<evidence type="ECO:0000256" key="1">
    <source>
        <dbReference type="SAM" id="SignalP"/>
    </source>
</evidence>
<protein>
    <submittedName>
        <fullName evidence="2">Uncharacterized protein</fullName>
    </submittedName>
</protein>
<organism evidence="2">
    <name type="scientific">Colletotrichum graminicola</name>
    <name type="common">Maize anthracnose fungus</name>
    <name type="synonym">Glomerella graminicola</name>
    <dbReference type="NCBI Taxonomy" id="31870"/>
    <lineage>
        <taxon>Eukaryota</taxon>
        <taxon>Fungi</taxon>
        <taxon>Dikarya</taxon>
        <taxon>Ascomycota</taxon>
        <taxon>Pezizomycotina</taxon>
        <taxon>Sordariomycetes</taxon>
        <taxon>Hypocreomycetidae</taxon>
        <taxon>Glomerellales</taxon>
        <taxon>Glomerellaceae</taxon>
        <taxon>Colletotrichum</taxon>
        <taxon>Colletotrichum graminicola species complex</taxon>
    </lineage>
</organism>
<accession>B5WYE4</accession>
<name>B5WYE4_COLGR</name>
<feature type="non-terminal residue" evidence="2">
    <location>
        <position position="63"/>
    </location>
</feature>
<proteinExistence type="evidence at transcript level"/>
<reference evidence="2" key="1">
    <citation type="journal article" date="2008" name="Mol. Plant Microbe Interact.">
        <title>The Yeast Signal Sequence Trap Identifies Secreted Proteins of the Hemibiotrophic Corn Pathogen Colletotrichum graminicola.</title>
        <authorList>
            <person name="Krijger J.J."/>
            <person name="Horbach R."/>
            <person name="Behr M."/>
            <person name="Schweizer P."/>
            <person name="Deising H.B."/>
            <person name="Wirsel S.G.R."/>
        </authorList>
    </citation>
    <scope>NUCLEOTIDE SEQUENCE</scope>
    <source>
        <strain evidence="2">M2</strain>
    </source>
</reference>
<feature type="signal peptide" evidence="1">
    <location>
        <begin position="1"/>
        <end position="38"/>
    </location>
</feature>